<dbReference type="OrthoDB" id="3295129at2"/>
<organism evidence="2 3">
    <name type="scientific">Lentzea albida</name>
    <dbReference type="NCBI Taxonomy" id="65499"/>
    <lineage>
        <taxon>Bacteria</taxon>
        <taxon>Bacillati</taxon>
        <taxon>Actinomycetota</taxon>
        <taxon>Actinomycetes</taxon>
        <taxon>Pseudonocardiales</taxon>
        <taxon>Pseudonocardiaceae</taxon>
        <taxon>Lentzea</taxon>
    </lineage>
</organism>
<dbReference type="AlphaFoldDB" id="A0A1H9VIB1"/>
<evidence type="ECO:0000256" key="1">
    <source>
        <dbReference type="SAM" id="MobiDB-lite"/>
    </source>
</evidence>
<protein>
    <submittedName>
        <fullName evidence="2">Uncharacterized protein</fullName>
    </submittedName>
</protein>
<dbReference type="RefSeq" id="WP_089923110.1">
    <property type="nucleotide sequence ID" value="NZ_FOFV01000018.1"/>
</dbReference>
<evidence type="ECO:0000313" key="3">
    <source>
        <dbReference type="Proteomes" id="UP000199503"/>
    </source>
</evidence>
<sequence length="183" mass="20225">MGTRFDEDFETALHMMEELDGRPFMLAVIDLLNDIHREHKPDEGGVKCAARGCECWSDPDFSADWPCGTWMNAQRIAVAWLLERAQGVDKTPEERQREGARERKRRQREREGQGSVAPQVVDSCPEETDGGLPQGLAEASQVRSQPESPRNGKRDGNRIASAVAPAKASATASASPDLWTPEP</sequence>
<evidence type="ECO:0000313" key="2">
    <source>
        <dbReference type="EMBL" id="SES21251.1"/>
    </source>
</evidence>
<dbReference type="EMBL" id="FOFV01000018">
    <property type="protein sequence ID" value="SES21251.1"/>
    <property type="molecule type" value="Genomic_DNA"/>
</dbReference>
<reference evidence="3" key="1">
    <citation type="submission" date="2016-10" db="EMBL/GenBank/DDBJ databases">
        <authorList>
            <person name="Varghese N."/>
            <person name="Submissions S."/>
        </authorList>
    </citation>
    <scope>NUCLEOTIDE SEQUENCE [LARGE SCALE GENOMIC DNA]</scope>
    <source>
        <strain evidence="3">DSM 44437</strain>
    </source>
</reference>
<gene>
    <name evidence="2" type="ORF">SAMN04488000_118136</name>
</gene>
<dbReference type="STRING" id="65499.SAMN04488000_118136"/>
<name>A0A1H9VIB1_9PSEU</name>
<keyword evidence="3" id="KW-1185">Reference proteome</keyword>
<feature type="compositionally biased region" description="Basic and acidic residues" evidence="1">
    <location>
        <begin position="86"/>
        <end position="101"/>
    </location>
</feature>
<feature type="compositionally biased region" description="Low complexity" evidence="1">
    <location>
        <begin position="160"/>
        <end position="175"/>
    </location>
</feature>
<dbReference type="Proteomes" id="UP000199503">
    <property type="component" value="Unassembled WGS sequence"/>
</dbReference>
<accession>A0A1H9VIB1</accession>
<feature type="region of interest" description="Disordered" evidence="1">
    <location>
        <begin position="84"/>
        <end position="183"/>
    </location>
</feature>
<proteinExistence type="predicted"/>